<proteinExistence type="predicted"/>
<gene>
    <name evidence="1" type="ORF">KWG56_18340</name>
</gene>
<geneLocation type="plasmid" evidence="1 2">
    <name>unnamed1</name>
</geneLocation>
<sequence>MKSLNRPRLNAFLRDQRTPSEVAAIIRELQALDPVTAAQEADVLLRALQDSDQGDTDRMAAQRAQKQAFRDWKALREPAGQPMAPEAQLSACDEWAASLFDA</sequence>
<dbReference type="GeneID" id="94377258"/>
<dbReference type="Proteomes" id="UP000824334">
    <property type="component" value="Plasmid unnamed1"/>
</dbReference>
<evidence type="ECO:0000313" key="1">
    <source>
        <dbReference type="EMBL" id="QYC12403.1"/>
    </source>
</evidence>
<accession>A0ABX8TPW2</accession>
<dbReference type="EMBL" id="CP080035">
    <property type="protein sequence ID" value="QYC12403.1"/>
    <property type="molecule type" value="Genomic_DNA"/>
</dbReference>
<name>A0ABX8TPW2_9CAUL</name>
<keyword evidence="2" id="KW-1185">Reference proteome</keyword>
<evidence type="ECO:0000313" key="2">
    <source>
        <dbReference type="Proteomes" id="UP000824334"/>
    </source>
</evidence>
<protein>
    <submittedName>
        <fullName evidence="1">Uncharacterized protein</fullName>
    </submittedName>
</protein>
<reference evidence="1 2" key="1">
    <citation type="submission" date="2021-07" db="EMBL/GenBank/DDBJ databases">
        <title>Isolation and characterization of bacteria from a gold mining with a capacity of golden bioaccumulation.</title>
        <authorList>
            <person name="Yang X.J."/>
        </authorList>
    </citation>
    <scope>NUCLEOTIDE SEQUENCE [LARGE SCALE GENOMIC DNA]</scope>
    <source>
        <strain evidence="1 2">Au29</strain>
        <plasmid evidence="1 2">unnamed1</plasmid>
    </source>
</reference>
<organism evidence="1 2">
    <name type="scientific">Brevundimonas nasdae</name>
    <dbReference type="NCBI Taxonomy" id="172043"/>
    <lineage>
        <taxon>Bacteria</taxon>
        <taxon>Pseudomonadati</taxon>
        <taxon>Pseudomonadota</taxon>
        <taxon>Alphaproteobacteria</taxon>
        <taxon>Caulobacterales</taxon>
        <taxon>Caulobacteraceae</taxon>
        <taxon>Brevundimonas</taxon>
    </lineage>
</organism>
<keyword evidence="1" id="KW-0614">Plasmid</keyword>
<dbReference type="RefSeq" id="WP_219373720.1">
    <property type="nucleotide sequence ID" value="NZ_CP080035.1"/>
</dbReference>